<dbReference type="InterPro" id="IPR020405">
    <property type="entry name" value="Atypical_DUSP_subfamA"/>
</dbReference>
<dbReference type="GO" id="GO:0033549">
    <property type="term" value="F:MAP kinase phosphatase activity"/>
    <property type="evidence" value="ECO:0007669"/>
    <property type="project" value="TreeGrafter"/>
</dbReference>
<evidence type="ECO:0000256" key="7">
    <source>
        <dbReference type="ARBA" id="ARBA00047761"/>
    </source>
</evidence>
<evidence type="ECO:0000259" key="13">
    <source>
        <dbReference type="PROSITE" id="PS50056"/>
    </source>
</evidence>
<dbReference type="SUPFAM" id="SSF52799">
    <property type="entry name" value="(Phosphotyrosine protein) phosphatases II"/>
    <property type="match status" value="1"/>
</dbReference>
<dbReference type="PANTHER" id="PTHR45682:SF10">
    <property type="entry name" value="DUAL SPECIFICITY PROTEIN PHOSPHATASE 13 ISOFORM B"/>
    <property type="match status" value="1"/>
</dbReference>
<keyword evidence="3" id="KW-0963">Cytoplasm</keyword>
<evidence type="ECO:0000256" key="3">
    <source>
        <dbReference type="ARBA" id="ARBA00022490"/>
    </source>
</evidence>
<dbReference type="GO" id="GO:0004725">
    <property type="term" value="F:protein tyrosine phosphatase activity"/>
    <property type="evidence" value="ECO:0007669"/>
    <property type="project" value="UniProtKB-EC"/>
</dbReference>
<reference evidence="14" key="3">
    <citation type="submission" date="2025-09" db="UniProtKB">
        <authorList>
            <consortium name="Ensembl"/>
        </authorList>
    </citation>
    <scope>IDENTIFICATION</scope>
</reference>
<comment type="catalytic activity">
    <reaction evidence="9 11">
        <text>O-phospho-L-tyrosyl-[protein] + H2O = L-tyrosyl-[protein] + phosphate</text>
        <dbReference type="Rhea" id="RHEA:10684"/>
        <dbReference type="Rhea" id="RHEA-COMP:10136"/>
        <dbReference type="Rhea" id="RHEA-COMP:20101"/>
        <dbReference type="ChEBI" id="CHEBI:15377"/>
        <dbReference type="ChEBI" id="CHEBI:43474"/>
        <dbReference type="ChEBI" id="CHEBI:46858"/>
        <dbReference type="ChEBI" id="CHEBI:61978"/>
        <dbReference type="EC" id="3.1.3.48"/>
    </reaction>
</comment>
<feature type="active site" description="Phosphocysteine intermediate" evidence="10">
    <location>
        <position position="150"/>
    </location>
</feature>
<dbReference type="InterPro" id="IPR029021">
    <property type="entry name" value="Prot-tyrosine_phosphatase-like"/>
</dbReference>
<dbReference type="Pfam" id="PF00782">
    <property type="entry name" value="DSPc"/>
    <property type="match status" value="1"/>
</dbReference>
<dbReference type="InterPro" id="IPR016130">
    <property type="entry name" value="Tyr_Pase_AS"/>
</dbReference>
<evidence type="ECO:0000256" key="11">
    <source>
        <dbReference type="RuleBase" id="RU366038"/>
    </source>
</evidence>
<evidence type="ECO:0000256" key="5">
    <source>
        <dbReference type="ARBA" id="ARBA00022912"/>
    </source>
</evidence>
<protein>
    <recommendedName>
        <fullName evidence="11">Dual specificity protein phosphatase</fullName>
        <ecNumber evidence="11">3.1.3.16</ecNumber>
        <ecNumber evidence="11">3.1.3.48</ecNumber>
    </recommendedName>
</protein>
<accession>A0A8C4TGZ7</accession>
<dbReference type="SMART" id="SM00195">
    <property type="entry name" value="DSPc"/>
    <property type="match status" value="1"/>
</dbReference>
<comment type="catalytic activity">
    <reaction evidence="7 11">
        <text>O-phospho-L-seryl-[protein] + H2O = L-seryl-[protein] + phosphate</text>
        <dbReference type="Rhea" id="RHEA:20629"/>
        <dbReference type="Rhea" id="RHEA-COMP:9863"/>
        <dbReference type="Rhea" id="RHEA-COMP:11604"/>
        <dbReference type="ChEBI" id="CHEBI:15377"/>
        <dbReference type="ChEBI" id="CHEBI:29999"/>
        <dbReference type="ChEBI" id="CHEBI:43474"/>
        <dbReference type="ChEBI" id="CHEBI:83421"/>
        <dbReference type="EC" id="3.1.3.16"/>
    </reaction>
</comment>
<keyword evidence="5 11" id="KW-0904">Protein phosphatase</keyword>
<sequence>VHEFSKCLPKNELCPFFPFRMAWKSVREETWMSGEYETPSLSALEHLLWLNKHSTGHVHEVWPNLYIGDEYTARDKTELLSLGITHIVNAAHGRYHVNTGAGYYSDMYIDYYGVEADDDPEFDLSPYFHPTAKFIRAGLNSPKGKLLVHCAMGISRSAALVFAFLMICKKMTLVEAIKTVGRHRDVCPNSGFLSQLRQLDITLAFERKRREDHYRL</sequence>
<dbReference type="InterPro" id="IPR020422">
    <property type="entry name" value="TYR_PHOSPHATASE_DUAL_dom"/>
</dbReference>
<dbReference type="GO" id="GO:0005737">
    <property type="term" value="C:cytoplasm"/>
    <property type="evidence" value="ECO:0007669"/>
    <property type="project" value="UniProtKB-SubCell"/>
</dbReference>
<dbReference type="EC" id="3.1.3.16" evidence="11"/>
<dbReference type="PROSITE" id="PS50054">
    <property type="entry name" value="TYR_PHOSPHATASE_DUAL"/>
    <property type="match status" value="1"/>
</dbReference>
<reference evidence="14" key="1">
    <citation type="submission" date="2021-06" db="EMBL/GenBank/DDBJ databases">
        <authorList>
            <consortium name="Wellcome Sanger Institute Data Sharing"/>
        </authorList>
    </citation>
    <scope>NUCLEOTIDE SEQUENCE [LARGE SCALE GENOMIC DNA]</scope>
</reference>
<dbReference type="FunFam" id="3.90.190.10:FF:000037">
    <property type="entry name" value="dual specificity protein phosphatase 26"/>
    <property type="match status" value="1"/>
</dbReference>
<name>A0A8C4TGZ7_ERPCA</name>
<dbReference type="GO" id="GO:0004722">
    <property type="term" value="F:protein serine/threonine phosphatase activity"/>
    <property type="evidence" value="ECO:0007669"/>
    <property type="project" value="UniProtKB-EC"/>
</dbReference>
<comment type="catalytic activity">
    <reaction evidence="8 11">
        <text>O-phospho-L-threonyl-[protein] + H2O = L-threonyl-[protein] + phosphate</text>
        <dbReference type="Rhea" id="RHEA:47004"/>
        <dbReference type="Rhea" id="RHEA-COMP:11060"/>
        <dbReference type="Rhea" id="RHEA-COMP:11605"/>
        <dbReference type="ChEBI" id="CHEBI:15377"/>
        <dbReference type="ChEBI" id="CHEBI:30013"/>
        <dbReference type="ChEBI" id="CHEBI:43474"/>
        <dbReference type="ChEBI" id="CHEBI:61977"/>
        <dbReference type="EC" id="3.1.3.16"/>
    </reaction>
</comment>
<organism evidence="14 15">
    <name type="scientific">Erpetoichthys calabaricus</name>
    <name type="common">Rope fish</name>
    <name type="synonym">Calamoichthys calabaricus</name>
    <dbReference type="NCBI Taxonomy" id="27687"/>
    <lineage>
        <taxon>Eukaryota</taxon>
        <taxon>Metazoa</taxon>
        <taxon>Chordata</taxon>
        <taxon>Craniata</taxon>
        <taxon>Vertebrata</taxon>
        <taxon>Euteleostomi</taxon>
        <taxon>Actinopterygii</taxon>
        <taxon>Polypteriformes</taxon>
        <taxon>Polypteridae</taxon>
        <taxon>Erpetoichthys</taxon>
    </lineage>
</organism>
<comment type="subcellular location">
    <subcellularLocation>
        <location evidence="1">Cytoplasm</location>
    </subcellularLocation>
</comment>
<dbReference type="AlphaFoldDB" id="A0A8C4TGZ7"/>
<dbReference type="EC" id="3.1.3.48" evidence="11"/>
<dbReference type="InterPro" id="IPR000387">
    <property type="entry name" value="Tyr_Pase_dom"/>
</dbReference>
<dbReference type="PROSITE" id="PS00383">
    <property type="entry name" value="TYR_PHOSPHATASE_1"/>
    <property type="match status" value="1"/>
</dbReference>
<dbReference type="Ensembl" id="ENSECRT00000033018.1">
    <property type="protein sequence ID" value="ENSECRP00000032296.1"/>
    <property type="gene ID" value="ENSECRG00000021843.1"/>
</dbReference>
<dbReference type="Proteomes" id="UP000694620">
    <property type="component" value="Chromosome 2"/>
</dbReference>
<proteinExistence type="inferred from homology"/>
<evidence type="ECO:0000256" key="4">
    <source>
        <dbReference type="ARBA" id="ARBA00022801"/>
    </source>
</evidence>
<comment type="similarity">
    <text evidence="2 11">Belongs to the protein-tyrosine phosphatase family. Non-receptor class dual specificity subfamily.</text>
</comment>
<feature type="domain" description="Tyrosine-protein phosphatase" evidence="12">
    <location>
        <begin position="56"/>
        <end position="205"/>
    </location>
</feature>
<dbReference type="InterPro" id="IPR000340">
    <property type="entry name" value="Dual-sp_phosphatase_cat-dom"/>
</dbReference>
<comment type="function">
    <text evidence="6">Dual specificity phosphatase able to dephosphorylate phosphotyrosine, phosphoserine and phosphothreonine residues within the same substrate, with a preference for phosphotyrosine as a substrate. Involved in the modulation of AMPK and MAPK1/2 signaling pathways.</text>
</comment>
<dbReference type="PANTHER" id="PTHR45682">
    <property type="entry name" value="AGAP008228-PA"/>
    <property type="match status" value="1"/>
</dbReference>
<keyword evidence="4 11" id="KW-0378">Hydrolase</keyword>
<reference evidence="14" key="2">
    <citation type="submission" date="2025-08" db="UniProtKB">
        <authorList>
            <consortium name="Ensembl"/>
        </authorList>
    </citation>
    <scope>IDENTIFICATION</scope>
</reference>
<evidence type="ECO:0000256" key="1">
    <source>
        <dbReference type="ARBA" id="ARBA00004496"/>
    </source>
</evidence>
<evidence type="ECO:0000313" key="14">
    <source>
        <dbReference type="Ensembl" id="ENSECRP00000032296.1"/>
    </source>
</evidence>
<evidence type="ECO:0000259" key="12">
    <source>
        <dbReference type="PROSITE" id="PS50054"/>
    </source>
</evidence>
<dbReference type="PRINTS" id="PR01908">
    <property type="entry name" value="ADSPHPHTASE"/>
</dbReference>
<dbReference type="PRINTS" id="PR01909">
    <property type="entry name" value="ADSPHPHTASEA"/>
</dbReference>
<keyword evidence="15" id="KW-1185">Reference proteome</keyword>
<evidence type="ECO:0000256" key="2">
    <source>
        <dbReference type="ARBA" id="ARBA00008601"/>
    </source>
</evidence>
<evidence type="ECO:0000256" key="8">
    <source>
        <dbReference type="ARBA" id="ARBA00048336"/>
    </source>
</evidence>
<evidence type="ECO:0000313" key="15">
    <source>
        <dbReference type="Proteomes" id="UP000694620"/>
    </source>
</evidence>
<gene>
    <name evidence="14" type="primary">DUSP13B</name>
    <name evidence="14" type="synonym">LOC114647064</name>
</gene>
<feature type="domain" description="Tyrosine specific protein phosphatases" evidence="13">
    <location>
        <begin position="126"/>
        <end position="184"/>
    </location>
</feature>
<dbReference type="GeneTree" id="ENSGT00940000154628"/>
<evidence type="ECO:0000256" key="9">
    <source>
        <dbReference type="ARBA" id="ARBA00051722"/>
    </source>
</evidence>
<dbReference type="GO" id="GO:0008138">
    <property type="term" value="F:protein tyrosine/serine/threonine phosphatase activity"/>
    <property type="evidence" value="ECO:0007669"/>
    <property type="project" value="UniProtKB-UniRule"/>
</dbReference>
<comment type="function">
    <text evidence="11">Dual specificity phosphatase able to dephosphorylate phosphotyrosine, phosphoserine and phosphothreonine residues, with a preference for phosphotyrosine as a substrate.</text>
</comment>
<dbReference type="GO" id="GO:0043409">
    <property type="term" value="P:negative regulation of MAPK cascade"/>
    <property type="evidence" value="ECO:0007669"/>
    <property type="project" value="TreeGrafter"/>
</dbReference>
<evidence type="ECO:0000256" key="6">
    <source>
        <dbReference type="ARBA" id="ARBA00045755"/>
    </source>
</evidence>
<dbReference type="PROSITE" id="PS50056">
    <property type="entry name" value="TYR_PHOSPHATASE_2"/>
    <property type="match status" value="1"/>
</dbReference>
<dbReference type="Gene3D" id="3.90.190.10">
    <property type="entry name" value="Protein tyrosine phosphatase superfamily"/>
    <property type="match status" value="1"/>
</dbReference>
<evidence type="ECO:0000256" key="10">
    <source>
        <dbReference type="PIRSR" id="PIRSR620405-1"/>
    </source>
</evidence>